<dbReference type="RefSeq" id="WP_380799133.1">
    <property type="nucleotide sequence ID" value="NZ_JBHRVU010000005.1"/>
</dbReference>
<reference evidence="7" key="1">
    <citation type="journal article" date="2019" name="Int. J. Syst. Evol. Microbiol.">
        <title>The Global Catalogue of Microorganisms (GCM) 10K type strain sequencing project: providing services to taxonomists for standard genome sequencing and annotation.</title>
        <authorList>
            <consortium name="The Broad Institute Genomics Platform"/>
            <consortium name="The Broad Institute Genome Sequencing Center for Infectious Disease"/>
            <person name="Wu L."/>
            <person name="Ma J."/>
        </authorList>
    </citation>
    <scope>NUCLEOTIDE SEQUENCE [LARGE SCALE GENOMIC DNA]</scope>
    <source>
        <strain evidence="7">CCM 7491</strain>
    </source>
</reference>
<sequence length="268" mass="29478">MRHDPATGALVVMLRGLKMPGMAQAVTDLMQQGSPAFEAAVPILSQLLKAETAEREVRSVAYQLKVARFPAYRDLAGFDFASSEVNEALVRQLHRCDFIDVADNIVLVGGPGTGKTHVATALGVQAIEHHRKRVRFFSTVELVNALEQEKAQGRAGQIANRLVHSDLVVLDELGYLPFSASGGALLFHLLSKLYERTSVIITTNLSFSEWATVFGDAKMTTALLDRLTHHCHILETGNDSFRFKNSSAQQAKPRKEKPRLDPPMTSET</sequence>
<dbReference type="PANTHER" id="PTHR30050:SF4">
    <property type="entry name" value="ATP-BINDING PROTEIN RV3427C IN INSERTION SEQUENCE-RELATED"/>
    <property type="match status" value="1"/>
</dbReference>
<keyword evidence="7" id="KW-1185">Reference proteome</keyword>
<dbReference type="PANTHER" id="PTHR30050">
    <property type="entry name" value="CHROMOSOMAL REPLICATION INITIATOR PROTEIN DNAA"/>
    <property type="match status" value="1"/>
</dbReference>
<evidence type="ECO:0000313" key="6">
    <source>
        <dbReference type="EMBL" id="MFC3444205.1"/>
    </source>
</evidence>
<dbReference type="SUPFAM" id="SSF52540">
    <property type="entry name" value="P-loop containing nucleoside triphosphate hydrolases"/>
    <property type="match status" value="1"/>
</dbReference>
<keyword evidence="3" id="KW-0067">ATP-binding</keyword>
<comment type="caution">
    <text evidence="6">The sequence shown here is derived from an EMBL/GenBank/DDBJ whole genome shotgun (WGS) entry which is preliminary data.</text>
</comment>
<evidence type="ECO:0000256" key="1">
    <source>
        <dbReference type="ARBA" id="ARBA00008059"/>
    </source>
</evidence>
<accession>A0ABV7NMI3</accession>
<dbReference type="InterPro" id="IPR028350">
    <property type="entry name" value="DNAC/IstB-like"/>
</dbReference>
<dbReference type="Proteomes" id="UP001595681">
    <property type="component" value="Unassembled WGS sequence"/>
</dbReference>
<dbReference type="InterPro" id="IPR003593">
    <property type="entry name" value="AAA+_ATPase"/>
</dbReference>
<dbReference type="PIRSF" id="PIRSF003073">
    <property type="entry name" value="DNAC_TnpB_IstB"/>
    <property type="match status" value="1"/>
</dbReference>
<comment type="similarity">
    <text evidence="1">Belongs to the IS21/IS1162 putative ATP-binding protein family.</text>
</comment>
<proteinExistence type="inferred from homology"/>
<dbReference type="CDD" id="cd00009">
    <property type="entry name" value="AAA"/>
    <property type="match status" value="1"/>
</dbReference>
<evidence type="ECO:0000259" key="5">
    <source>
        <dbReference type="SMART" id="SM00382"/>
    </source>
</evidence>
<name>A0ABV7NMI3_9SPHN</name>
<protein>
    <submittedName>
        <fullName evidence="6">IS21-like element helper ATPase IstB</fullName>
    </submittedName>
</protein>
<dbReference type="InterPro" id="IPR027417">
    <property type="entry name" value="P-loop_NTPase"/>
</dbReference>
<dbReference type="Pfam" id="PF01695">
    <property type="entry name" value="IstB_IS21"/>
    <property type="match status" value="1"/>
</dbReference>
<dbReference type="Gene3D" id="3.40.50.300">
    <property type="entry name" value="P-loop containing nucleotide triphosphate hydrolases"/>
    <property type="match status" value="1"/>
</dbReference>
<feature type="region of interest" description="Disordered" evidence="4">
    <location>
        <begin position="244"/>
        <end position="268"/>
    </location>
</feature>
<dbReference type="InterPro" id="IPR002611">
    <property type="entry name" value="IstB_ATP-bd"/>
</dbReference>
<organism evidence="6 7">
    <name type="scientific">Sphingobium rhizovicinum</name>
    <dbReference type="NCBI Taxonomy" id="432308"/>
    <lineage>
        <taxon>Bacteria</taxon>
        <taxon>Pseudomonadati</taxon>
        <taxon>Pseudomonadota</taxon>
        <taxon>Alphaproteobacteria</taxon>
        <taxon>Sphingomonadales</taxon>
        <taxon>Sphingomonadaceae</taxon>
        <taxon>Sphingobium</taxon>
    </lineage>
</organism>
<gene>
    <name evidence="6" type="primary">istB</name>
    <name evidence="6" type="ORF">ACFOKF_23960</name>
</gene>
<dbReference type="NCBIfam" id="NF038214">
    <property type="entry name" value="IS21_help_AAA"/>
    <property type="match status" value="1"/>
</dbReference>
<evidence type="ECO:0000313" key="7">
    <source>
        <dbReference type="Proteomes" id="UP001595681"/>
    </source>
</evidence>
<keyword evidence="2" id="KW-0547">Nucleotide-binding</keyword>
<feature type="domain" description="AAA+ ATPase" evidence="5">
    <location>
        <begin position="101"/>
        <end position="238"/>
    </location>
</feature>
<dbReference type="InterPro" id="IPR047661">
    <property type="entry name" value="IstB"/>
</dbReference>
<evidence type="ECO:0000256" key="2">
    <source>
        <dbReference type="ARBA" id="ARBA00022741"/>
    </source>
</evidence>
<dbReference type="EMBL" id="JBHRVU010000005">
    <property type="protein sequence ID" value="MFC3444205.1"/>
    <property type="molecule type" value="Genomic_DNA"/>
</dbReference>
<evidence type="ECO:0000256" key="4">
    <source>
        <dbReference type="SAM" id="MobiDB-lite"/>
    </source>
</evidence>
<evidence type="ECO:0000256" key="3">
    <source>
        <dbReference type="ARBA" id="ARBA00022840"/>
    </source>
</evidence>
<dbReference type="SMART" id="SM00382">
    <property type="entry name" value="AAA"/>
    <property type="match status" value="1"/>
</dbReference>